<dbReference type="Gene3D" id="2.30.180.10">
    <property type="entry name" value="FAS1 domain"/>
    <property type="match status" value="1"/>
</dbReference>
<dbReference type="SUPFAM" id="SSF82153">
    <property type="entry name" value="FAS1 domain"/>
    <property type="match status" value="1"/>
</dbReference>
<name>A0A840VGF3_9BACT</name>
<reference evidence="3 4" key="1">
    <citation type="submission" date="2020-08" db="EMBL/GenBank/DDBJ databases">
        <title>Genomic Encyclopedia of Type Strains, Phase IV (KMG-IV): sequencing the most valuable type-strain genomes for metagenomic binning, comparative biology and taxonomic classification.</title>
        <authorList>
            <person name="Goeker M."/>
        </authorList>
    </citation>
    <scope>NUCLEOTIDE SEQUENCE [LARGE SCALE GENOMIC DNA]</scope>
    <source>
        <strain evidence="3 4">YC6886</strain>
    </source>
</reference>
<dbReference type="EMBL" id="JACHFD010000009">
    <property type="protein sequence ID" value="MBB5351871.1"/>
    <property type="molecule type" value="Genomic_DNA"/>
</dbReference>
<keyword evidence="1" id="KW-0732">Signal</keyword>
<comment type="caution">
    <text evidence="3">The sequence shown here is derived from an EMBL/GenBank/DDBJ whole genome shotgun (WGS) entry which is preliminary data.</text>
</comment>
<feature type="chain" id="PRO_5033063519" evidence="1">
    <location>
        <begin position="22"/>
        <end position="188"/>
    </location>
</feature>
<sequence>MKLTELALMLAIPVAGPAALAADGPENPKASTPMTEAAVTKESDTVLKAIEDGTTFQVLTTAIKAAGLEEDLAKAGAITVFAPTDEAFRKLPEGTLTELLAPENKLKLRQLLLSHVFPGKIMAASMKDTEIKAMSGDLMEIDVDGTTVELEESKVVNADIQASNGVIHVIDKVAVPKALDGFAKLDEE</sequence>
<gene>
    <name evidence="3" type="ORF">HNR46_002110</name>
</gene>
<evidence type="ECO:0000256" key="1">
    <source>
        <dbReference type="SAM" id="SignalP"/>
    </source>
</evidence>
<dbReference type="GO" id="GO:0005615">
    <property type="term" value="C:extracellular space"/>
    <property type="evidence" value="ECO:0007669"/>
    <property type="project" value="TreeGrafter"/>
</dbReference>
<evidence type="ECO:0000313" key="3">
    <source>
        <dbReference type="EMBL" id="MBB5351871.1"/>
    </source>
</evidence>
<accession>A0A840VGF3</accession>
<dbReference type="PROSITE" id="PS50213">
    <property type="entry name" value="FAS1"/>
    <property type="match status" value="1"/>
</dbReference>
<dbReference type="SMART" id="SM00554">
    <property type="entry name" value="FAS1"/>
    <property type="match status" value="1"/>
</dbReference>
<evidence type="ECO:0000313" key="4">
    <source>
        <dbReference type="Proteomes" id="UP000557717"/>
    </source>
</evidence>
<dbReference type="RefSeq" id="WP_184018425.1">
    <property type="nucleotide sequence ID" value="NZ_JACHFD010000009.1"/>
</dbReference>
<protein>
    <submittedName>
        <fullName evidence="3">Putative surface protein with fasciclin (FAS1) repeats</fullName>
    </submittedName>
</protein>
<dbReference type="InterPro" id="IPR036378">
    <property type="entry name" value="FAS1_dom_sf"/>
</dbReference>
<organism evidence="3 4">
    <name type="scientific">Haloferula luteola</name>
    <dbReference type="NCBI Taxonomy" id="595692"/>
    <lineage>
        <taxon>Bacteria</taxon>
        <taxon>Pseudomonadati</taxon>
        <taxon>Verrucomicrobiota</taxon>
        <taxon>Verrucomicrobiia</taxon>
        <taxon>Verrucomicrobiales</taxon>
        <taxon>Verrucomicrobiaceae</taxon>
        <taxon>Haloferula</taxon>
    </lineage>
</organism>
<keyword evidence="4" id="KW-1185">Reference proteome</keyword>
<dbReference type="PANTHER" id="PTHR10900:SF77">
    <property type="entry name" value="FI19380P1"/>
    <property type="match status" value="1"/>
</dbReference>
<dbReference type="InterPro" id="IPR000782">
    <property type="entry name" value="FAS1_domain"/>
</dbReference>
<dbReference type="Proteomes" id="UP000557717">
    <property type="component" value="Unassembled WGS sequence"/>
</dbReference>
<dbReference type="FunFam" id="2.30.180.10:FF:000032">
    <property type="entry name" value="Fasciclin domain-containing protein, putative"/>
    <property type="match status" value="1"/>
</dbReference>
<proteinExistence type="predicted"/>
<feature type="domain" description="FAS1" evidence="2">
    <location>
        <begin position="43"/>
        <end position="174"/>
    </location>
</feature>
<dbReference type="Pfam" id="PF02469">
    <property type="entry name" value="Fasciclin"/>
    <property type="match status" value="1"/>
</dbReference>
<dbReference type="AlphaFoldDB" id="A0A840VGF3"/>
<evidence type="ECO:0000259" key="2">
    <source>
        <dbReference type="PROSITE" id="PS50213"/>
    </source>
</evidence>
<feature type="signal peptide" evidence="1">
    <location>
        <begin position="1"/>
        <end position="21"/>
    </location>
</feature>
<dbReference type="PANTHER" id="PTHR10900">
    <property type="entry name" value="PERIOSTIN-RELATED"/>
    <property type="match status" value="1"/>
</dbReference>
<dbReference type="InterPro" id="IPR050904">
    <property type="entry name" value="Adhesion/Biosynth-related"/>
</dbReference>